<evidence type="ECO:0000313" key="2">
    <source>
        <dbReference type="Proteomes" id="UP000521943"/>
    </source>
</evidence>
<organism evidence="1 2">
    <name type="scientific">Ephemerocybe angulata</name>
    <dbReference type="NCBI Taxonomy" id="980116"/>
    <lineage>
        <taxon>Eukaryota</taxon>
        <taxon>Fungi</taxon>
        <taxon>Dikarya</taxon>
        <taxon>Basidiomycota</taxon>
        <taxon>Agaricomycotina</taxon>
        <taxon>Agaricomycetes</taxon>
        <taxon>Agaricomycetidae</taxon>
        <taxon>Agaricales</taxon>
        <taxon>Agaricineae</taxon>
        <taxon>Psathyrellaceae</taxon>
        <taxon>Ephemerocybe</taxon>
    </lineage>
</organism>
<reference evidence="1 2" key="1">
    <citation type="submission" date="2020-07" db="EMBL/GenBank/DDBJ databases">
        <title>Comparative genomics of pyrophilous fungi reveals a link between fire events and developmental genes.</title>
        <authorList>
            <consortium name="DOE Joint Genome Institute"/>
            <person name="Steindorff A.S."/>
            <person name="Carver A."/>
            <person name="Calhoun S."/>
            <person name="Stillman K."/>
            <person name="Liu H."/>
            <person name="Lipzen A."/>
            <person name="Pangilinan J."/>
            <person name="Labutti K."/>
            <person name="Bruns T.D."/>
            <person name="Grigoriev I.V."/>
        </authorList>
    </citation>
    <scope>NUCLEOTIDE SEQUENCE [LARGE SCALE GENOMIC DNA]</scope>
    <source>
        <strain evidence="1 2">CBS 144469</strain>
    </source>
</reference>
<comment type="caution">
    <text evidence="1">The sequence shown here is derived from an EMBL/GenBank/DDBJ whole genome shotgun (WGS) entry which is preliminary data.</text>
</comment>
<name>A0A8H6M5Q3_9AGAR</name>
<gene>
    <name evidence="1" type="ORF">DFP72DRAFT_1070318</name>
</gene>
<keyword evidence="2" id="KW-1185">Reference proteome</keyword>
<dbReference type="EMBL" id="JACGCI010000044">
    <property type="protein sequence ID" value="KAF6752372.1"/>
    <property type="molecule type" value="Genomic_DNA"/>
</dbReference>
<proteinExistence type="predicted"/>
<sequence length="292" mass="32091">MSDPESLPSKIIPPAGNLLGQAPATSKYRRTGLRHADSIVFLCPFSLYSLTDAILPLLSDGHPFSLYSLTDAHSAGPPYAFTTLTTPATGCSSPTGVAAHTVKHKHLFLLALCSRRPAVPTTTLRILLQQDHDHSHLSSPRGSSIHIYNVILAPHCTFAAVYVPEAISKNYSLSLSAVSRDFDSYTHCDSFRPHLVPRALLTARPLHANFTPLAGFRFIYTLSSTGPGVRLAFTNPPRSPDLDPYIYCHPASRNLFVWDARHPHVFRHDDALTALPDLERSAPPPYTSRLKR</sequence>
<accession>A0A8H6M5Q3</accession>
<dbReference type="Proteomes" id="UP000521943">
    <property type="component" value="Unassembled WGS sequence"/>
</dbReference>
<protein>
    <submittedName>
        <fullName evidence="1">Uncharacterized protein</fullName>
    </submittedName>
</protein>
<dbReference type="AlphaFoldDB" id="A0A8H6M5Q3"/>
<evidence type="ECO:0000313" key="1">
    <source>
        <dbReference type="EMBL" id="KAF6752372.1"/>
    </source>
</evidence>